<dbReference type="Pfam" id="PF00072">
    <property type="entry name" value="Response_reg"/>
    <property type="match status" value="1"/>
</dbReference>
<dbReference type="PANTHER" id="PTHR48111:SF50">
    <property type="entry name" value="KDP OPERON TRANSCRIPTIONAL REGULATORY PROTEIN KDPE"/>
    <property type="match status" value="1"/>
</dbReference>
<feature type="domain" description="OmpR/PhoB-type" evidence="5">
    <location>
        <begin position="131"/>
        <end position="230"/>
    </location>
</feature>
<evidence type="ECO:0000313" key="7">
    <source>
        <dbReference type="Proteomes" id="UP001205890"/>
    </source>
</evidence>
<feature type="DNA-binding region" description="OmpR/PhoB-type" evidence="3">
    <location>
        <begin position="131"/>
        <end position="230"/>
    </location>
</feature>
<evidence type="ECO:0000256" key="3">
    <source>
        <dbReference type="PROSITE-ProRule" id="PRU01091"/>
    </source>
</evidence>
<comment type="caution">
    <text evidence="6">The sequence shown here is derived from an EMBL/GenBank/DDBJ whole genome shotgun (WGS) entry which is preliminary data.</text>
</comment>
<accession>A0ABT1LC81</accession>
<dbReference type="InterPro" id="IPR001789">
    <property type="entry name" value="Sig_transdc_resp-reg_receiver"/>
</dbReference>
<dbReference type="InterPro" id="IPR011006">
    <property type="entry name" value="CheY-like_superfamily"/>
</dbReference>
<feature type="domain" description="Response regulatory" evidence="4">
    <location>
        <begin position="8"/>
        <end position="121"/>
    </location>
</feature>
<dbReference type="Gene3D" id="6.10.250.690">
    <property type="match status" value="1"/>
</dbReference>
<evidence type="ECO:0000313" key="6">
    <source>
        <dbReference type="EMBL" id="MCP8939120.1"/>
    </source>
</evidence>
<dbReference type="InterPro" id="IPR001867">
    <property type="entry name" value="OmpR/PhoB-type_DNA-bd"/>
</dbReference>
<dbReference type="Proteomes" id="UP001205890">
    <property type="component" value="Unassembled WGS sequence"/>
</dbReference>
<dbReference type="PROSITE" id="PS50110">
    <property type="entry name" value="RESPONSE_REGULATORY"/>
    <property type="match status" value="1"/>
</dbReference>
<name>A0ABT1LC81_9HYPH</name>
<proteinExistence type="predicted"/>
<dbReference type="EMBL" id="JANCLU010000009">
    <property type="protein sequence ID" value="MCP8939120.1"/>
    <property type="molecule type" value="Genomic_DNA"/>
</dbReference>
<dbReference type="Gene3D" id="3.40.50.2300">
    <property type="match status" value="1"/>
</dbReference>
<evidence type="ECO:0000259" key="5">
    <source>
        <dbReference type="PROSITE" id="PS51755"/>
    </source>
</evidence>
<keyword evidence="7" id="KW-1185">Reference proteome</keyword>
<evidence type="ECO:0000256" key="2">
    <source>
        <dbReference type="PROSITE-ProRule" id="PRU00169"/>
    </source>
</evidence>
<evidence type="ECO:0000256" key="1">
    <source>
        <dbReference type="ARBA" id="ARBA00023125"/>
    </source>
</evidence>
<organism evidence="6 7">
    <name type="scientific">Alsobacter ponti</name>
    <dbReference type="NCBI Taxonomy" id="2962936"/>
    <lineage>
        <taxon>Bacteria</taxon>
        <taxon>Pseudomonadati</taxon>
        <taxon>Pseudomonadota</taxon>
        <taxon>Alphaproteobacteria</taxon>
        <taxon>Hyphomicrobiales</taxon>
        <taxon>Alsobacteraceae</taxon>
        <taxon>Alsobacter</taxon>
    </lineage>
</organism>
<dbReference type="PROSITE" id="PS51755">
    <property type="entry name" value="OMPR_PHOB"/>
    <property type="match status" value="1"/>
</dbReference>
<reference evidence="6 7" key="1">
    <citation type="submission" date="2022-07" db="EMBL/GenBank/DDBJ databases">
        <authorList>
            <person name="Li W.-J."/>
            <person name="Deng Q.-Q."/>
        </authorList>
    </citation>
    <scope>NUCLEOTIDE SEQUENCE [LARGE SCALE GENOMIC DNA]</scope>
    <source>
        <strain evidence="6 7">SYSU M60028</strain>
    </source>
</reference>
<protein>
    <submittedName>
        <fullName evidence="6">Response regulator</fullName>
    </submittedName>
</protein>
<dbReference type="SMART" id="SM00448">
    <property type="entry name" value="REC"/>
    <property type="match status" value="1"/>
</dbReference>
<keyword evidence="2" id="KW-0597">Phosphoprotein</keyword>
<keyword evidence="1 3" id="KW-0238">DNA-binding</keyword>
<sequence length="238" mass="25842">MTVPSAPLLLVVDDEPQIQRFLKPALTAAGYRVTMAATGAEALRLATRLAPAAIILDLGLPDMDGKDVIAALRPASDTPIVVLSARDREAEKIAALDLGANDFVNKPFGIGELLARLRVALRQRPGPLAEPEKLRVGELSLDAATRRVTRGGEPVHLTPTEFDLLALLMRHAGRVMTHRQILSAVWGPAHVNDTQYLRVFVGQLRQKIEREPSAPALILTEPGVGYRFAEDASESERD</sequence>
<dbReference type="SUPFAM" id="SSF52172">
    <property type="entry name" value="CheY-like"/>
    <property type="match status" value="1"/>
</dbReference>
<dbReference type="InterPro" id="IPR036388">
    <property type="entry name" value="WH-like_DNA-bd_sf"/>
</dbReference>
<dbReference type="CDD" id="cd00383">
    <property type="entry name" value="trans_reg_C"/>
    <property type="match status" value="1"/>
</dbReference>
<dbReference type="InterPro" id="IPR039420">
    <property type="entry name" value="WalR-like"/>
</dbReference>
<dbReference type="RefSeq" id="WP_254741987.1">
    <property type="nucleotide sequence ID" value="NZ_JANCLU010000009.1"/>
</dbReference>
<dbReference type="SMART" id="SM00862">
    <property type="entry name" value="Trans_reg_C"/>
    <property type="match status" value="1"/>
</dbReference>
<dbReference type="Pfam" id="PF00486">
    <property type="entry name" value="Trans_reg_C"/>
    <property type="match status" value="1"/>
</dbReference>
<gene>
    <name evidence="6" type="ORF">NK718_11380</name>
</gene>
<evidence type="ECO:0000259" key="4">
    <source>
        <dbReference type="PROSITE" id="PS50110"/>
    </source>
</evidence>
<dbReference type="Gene3D" id="1.10.10.10">
    <property type="entry name" value="Winged helix-like DNA-binding domain superfamily/Winged helix DNA-binding domain"/>
    <property type="match status" value="1"/>
</dbReference>
<dbReference type="PANTHER" id="PTHR48111">
    <property type="entry name" value="REGULATOR OF RPOS"/>
    <property type="match status" value="1"/>
</dbReference>
<feature type="modified residue" description="4-aspartylphosphate" evidence="2">
    <location>
        <position position="57"/>
    </location>
</feature>